<organism evidence="1 2">
    <name type="scientific">Sphaerotilus natans subsp. natans DSM 6575</name>
    <dbReference type="NCBI Taxonomy" id="1286631"/>
    <lineage>
        <taxon>Bacteria</taxon>
        <taxon>Pseudomonadati</taxon>
        <taxon>Pseudomonadota</taxon>
        <taxon>Betaproteobacteria</taxon>
        <taxon>Burkholderiales</taxon>
        <taxon>Sphaerotilaceae</taxon>
        <taxon>Sphaerotilus</taxon>
    </lineage>
</organism>
<protein>
    <submittedName>
        <fullName evidence="1">Uncharacterized protein</fullName>
    </submittedName>
</protein>
<evidence type="ECO:0000313" key="2">
    <source>
        <dbReference type="Proteomes" id="UP000026714"/>
    </source>
</evidence>
<evidence type="ECO:0000313" key="1">
    <source>
        <dbReference type="EMBL" id="KDB51597.1"/>
    </source>
</evidence>
<name>A0A059KJG6_9BURK</name>
<dbReference type="AlphaFoldDB" id="A0A059KJG6"/>
<dbReference type="RefSeq" id="WP_037483120.1">
    <property type="nucleotide sequence ID" value="NZ_AZRA01000073.1"/>
</dbReference>
<dbReference type="EMBL" id="AZRA01000073">
    <property type="protein sequence ID" value="KDB51597.1"/>
    <property type="molecule type" value="Genomic_DNA"/>
</dbReference>
<sequence>MPASSFPRSLALPVSRRRLTQALALLSLPALALSTARPARAALPPGSQAAMVAFDGLYIPALFLTGAAPKSDDGPARAGAAMQRLQQAWPQQRAALLALAPSARPWREALVAVERHLARASAEVGERRWETSHETLERVRETLFEARRALGIDYALDDFTAFHGAMEAIANRSAVPTAQREALEQDYARARALWRRIERLELDPARWGLSPARQAQLRQGLADEDRALARLSQALAAGAPEAELLKAGAALKGPFVKAYTAFGWPAGETPALAG</sequence>
<reference evidence="1 2" key="1">
    <citation type="journal article" date="2014" name="FEMS Microbiol. Ecol.">
        <title>Sphaerotilus natans encrusted with nanoball-shaped Fe(III) oxide minerals formed by nitrate-reducing mixotrophic Fe(II) oxidation.</title>
        <authorList>
            <person name="Park S."/>
            <person name="Kim D.H."/>
            <person name="Lee J.H."/>
            <person name="Hur H.G."/>
        </authorList>
    </citation>
    <scope>NUCLEOTIDE SEQUENCE [LARGE SCALE GENOMIC DNA]</scope>
    <source>
        <strain evidence="1 2">DSM 6575</strain>
    </source>
</reference>
<dbReference type="Proteomes" id="UP000026714">
    <property type="component" value="Unassembled WGS sequence"/>
</dbReference>
<dbReference type="PROSITE" id="PS51318">
    <property type="entry name" value="TAT"/>
    <property type="match status" value="1"/>
</dbReference>
<accession>A0A059KJG6</accession>
<dbReference type="InterPro" id="IPR006311">
    <property type="entry name" value="TAT_signal"/>
</dbReference>
<gene>
    <name evidence="1" type="ORF">X805_27970</name>
</gene>
<keyword evidence="2" id="KW-1185">Reference proteome</keyword>
<comment type="caution">
    <text evidence="1">The sequence shown here is derived from an EMBL/GenBank/DDBJ whole genome shotgun (WGS) entry which is preliminary data.</text>
</comment>
<proteinExistence type="predicted"/>